<accession>A0AAP9GVY3</accession>
<feature type="transmembrane region" description="Helical" evidence="1">
    <location>
        <begin position="15"/>
        <end position="37"/>
    </location>
</feature>
<dbReference type="AlphaFoldDB" id="A0AAP9GVY3"/>
<organism evidence="2 3">
    <name type="scientific">Acinetobacter towneri</name>
    <dbReference type="NCBI Taxonomy" id="202956"/>
    <lineage>
        <taxon>Bacteria</taxon>
        <taxon>Pseudomonadati</taxon>
        <taxon>Pseudomonadota</taxon>
        <taxon>Gammaproteobacteria</taxon>
        <taxon>Moraxellales</taxon>
        <taxon>Moraxellaceae</taxon>
        <taxon>Acinetobacter</taxon>
    </lineage>
</organism>
<evidence type="ECO:0000313" key="2">
    <source>
        <dbReference type="EMBL" id="QGM27357.1"/>
    </source>
</evidence>
<dbReference type="Proteomes" id="UP000405075">
    <property type="component" value="Chromosome"/>
</dbReference>
<evidence type="ECO:0000256" key="1">
    <source>
        <dbReference type="SAM" id="Phobius"/>
    </source>
</evidence>
<reference evidence="3" key="1">
    <citation type="submission" date="2019-11" db="EMBL/GenBank/DDBJ databases">
        <title>Escherichia coli 1916D6.</title>
        <authorList>
            <person name="Yao H."/>
            <person name="Du X."/>
            <person name="Yu R."/>
            <person name="Li A."/>
        </authorList>
    </citation>
    <scope>NUCLEOTIDE SEQUENCE [LARGE SCALE GENOMIC DNA]</scope>
    <source>
        <strain evidence="3">19110F47</strain>
    </source>
</reference>
<sequence length="77" mass="8866">MKKLTRVHPLMSEAFVIWLTMIGYRFVTNASGVLFYCEASGKNFPRNVMIMANGRLNKPATQLFEEFKKYKPFGEVA</sequence>
<proteinExistence type="predicted"/>
<dbReference type="RefSeq" id="WP_154320604.1">
    <property type="nucleotide sequence ID" value="NZ_CP046045.1"/>
</dbReference>
<keyword evidence="1" id="KW-0472">Membrane</keyword>
<name>A0AAP9GVY3_9GAMM</name>
<keyword evidence="1" id="KW-1133">Transmembrane helix</keyword>
<evidence type="ECO:0000313" key="3">
    <source>
        <dbReference type="Proteomes" id="UP000405075"/>
    </source>
</evidence>
<protein>
    <submittedName>
        <fullName evidence="2">Uncharacterized protein</fullName>
    </submittedName>
</protein>
<gene>
    <name evidence="2" type="ORF">GJD93_06555</name>
</gene>
<keyword evidence="1" id="KW-0812">Transmembrane</keyword>
<dbReference type="EMBL" id="CP046045">
    <property type="protein sequence ID" value="QGM27357.1"/>
    <property type="molecule type" value="Genomic_DNA"/>
</dbReference>